<feature type="transmembrane region" description="Helical" evidence="6">
    <location>
        <begin position="169"/>
        <end position="194"/>
    </location>
</feature>
<feature type="transmembrane region" description="Helical" evidence="6">
    <location>
        <begin position="254"/>
        <end position="278"/>
    </location>
</feature>
<evidence type="ECO:0000256" key="3">
    <source>
        <dbReference type="ARBA" id="ARBA00022989"/>
    </source>
</evidence>
<feature type="transmembrane region" description="Helical" evidence="6">
    <location>
        <begin position="21"/>
        <end position="42"/>
    </location>
</feature>
<comment type="subcellular location">
    <subcellularLocation>
        <location evidence="1">Membrane</location>
        <topology evidence="1">Multi-pass membrane protein</topology>
    </subcellularLocation>
</comment>
<dbReference type="InterPro" id="IPR001902">
    <property type="entry name" value="SLC26A/SulP_fam"/>
</dbReference>
<feature type="transmembrane region" description="Helical" evidence="6">
    <location>
        <begin position="132"/>
        <end position="149"/>
    </location>
</feature>
<feature type="transmembrane region" description="Helical" evidence="6">
    <location>
        <begin position="330"/>
        <end position="347"/>
    </location>
</feature>
<dbReference type="Pfam" id="PF00916">
    <property type="entry name" value="Sulfate_transp"/>
    <property type="match status" value="1"/>
</dbReference>
<feature type="transmembrane region" description="Helical" evidence="6">
    <location>
        <begin position="48"/>
        <end position="64"/>
    </location>
</feature>
<feature type="transmembrane region" description="Helical" evidence="6">
    <location>
        <begin position="99"/>
        <end position="120"/>
    </location>
</feature>
<organism evidence="8 9">
    <name type="scientific">Mogibacterium timidum ATCC 33093</name>
    <dbReference type="NCBI Taxonomy" id="1401079"/>
    <lineage>
        <taxon>Bacteria</taxon>
        <taxon>Bacillati</taxon>
        <taxon>Bacillota</taxon>
        <taxon>Clostridia</taxon>
        <taxon>Peptostreptococcales</taxon>
        <taxon>Anaerovoracaceae</taxon>
        <taxon>Mogibacterium</taxon>
    </lineage>
</organism>
<dbReference type="InterPro" id="IPR002645">
    <property type="entry name" value="STAS_dom"/>
</dbReference>
<comment type="caution">
    <text evidence="8">The sequence shown here is derived from an EMBL/GenBank/DDBJ whole genome shotgun (WGS) entry which is preliminary data.</text>
</comment>
<feature type="region of interest" description="Disordered" evidence="5">
    <location>
        <begin position="736"/>
        <end position="756"/>
    </location>
</feature>
<protein>
    <submittedName>
        <fullName evidence="8">Inorganic anion transporter, SulP family</fullName>
    </submittedName>
</protein>
<keyword evidence="2 6" id="KW-0812">Transmembrane</keyword>
<dbReference type="EMBL" id="JALU01000004">
    <property type="protein sequence ID" value="EUC57949.1"/>
    <property type="molecule type" value="Genomic_DNA"/>
</dbReference>
<proteinExistence type="predicted"/>
<evidence type="ECO:0000313" key="8">
    <source>
        <dbReference type="EMBL" id="EUC57949.1"/>
    </source>
</evidence>
<dbReference type="PATRIC" id="fig|1401079.3.peg.240"/>
<gene>
    <name evidence="8" type="ORF">HMPREF0581_1278</name>
</gene>
<dbReference type="AlphaFoldDB" id="X8J8R3"/>
<dbReference type="CDD" id="cd07042">
    <property type="entry name" value="STAS_SulP_like_sulfate_transporter"/>
    <property type="match status" value="1"/>
</dbReference>
<dbReference type="PANTHER" id="PTHR11814">
    <property type="entry name" value="SULFATE TRANSPORTER"/>
    <property type="match status" value="1"/>
</dbReference>
<dbReference type="InterPro" id="IPR011547">
    <property type="entry name" value="SLC26A/SulP_dom"/>
</dbReference>
<evidence type="ECO:0000256" key="4">
    <source>
        <dbReference type="ARBA" id="ARBA00023136"/>
    </source>
</evidence>
<dbReference type="GO" id="GO:0016020">
    <property type="term" value="C:membrane"/>
    <property type="evidence" value="ECO:0007669"/>
    <property type="project" value="UniProtKB-SubCell"/>
</dbReference>
<evidence type="ECO:0000256" key="5">
    <source>
        <dbReference type="SAM" id="MobiDB-lite"/>
    </source>
</evidence>
<feature type="transmembrane region" description="Helical" evidence="6">
    <location>
        <begin position="385"/>
        <end position="415"/>
    </location>
</feature>
<feature type="transmembrane region" description="Helical" evidence="6">
    <location>
        <begin position="71"/>
        <end position="93"/>
    </location>
</feature>
<evidence type="ECO:0000313" key="9">
    <source>
        <dbReference type="Proteomes" id="UP000022645"/>
    </source>
</evidence>
<dbReference type="PROSITE" id="PS50801">
    <property type="entry name" value="STAS"/>
    <property type="match status" value="1"/>
</dbReference>
<reference evidence="8 9" key="1">
    <citation type="submission" date="2014-01" db="EMBL/GenBank/DDBJ databases">
        <authorList>
            <person name="Durkin A.S."/>
            <person name="McCorrison J."/>
            <person name="Torralba M."/>
            <person name="Gillis M."/>
            <person name="Haft D.H."/>
            <person name="Methe B."/>
            <person name="Sutton G."/>
            <person name="Nelson K.E."/>
        </authorList>
    </citation>
    <scope>NUCLEOTIDE SEQUENCE [LARGE SCALE GENOMIC DNA]</scope>
    <source>
        <strain evidence="8 9">ATCC 33093</strain>
    </source>
</reference>
<feature type="domain" description="STAS" evidence="7">
    <location>
        <begin position="439"/>
        <end position="551"/>
    </location>
</feature>
<feature type="compositionally biased region" description="Basic and acidic residues" evidence="5">
    <location>
        <begin position="736"/>
        <end position="753"/>
    </location>
</feature>
<dbReference type="GO" id="GO:0055085">
    <property type="term" value="P:transmembrane transport"/>
    <property type="evidence" value="ECO:0007669"/>
    <property type="project" value="InterPro"/>
</dbReference>
<feature type="transmembrane region" description="Helical" evidence="6">
    <location>
        <begin position="290"/>
        <end position="310"/>
    </location>
</feature>
<name>X8J8R3_9FIRM</name>
<dbReference type="SUPFAM" id="SSF52091">
    <property type="entry name" value="SpoIIaa-like"/>
    <property type="match status" value="1"/>
</dbReference>
<keyword evidence="3 6" id="KW-1133">Transmembrane helix</keyword>
<dbReference type="Proteomes" id="UP000022645">
    <property type="component" value="Unassembled WGS sequence"/>
</dbReference>
<keyword evidence="4 6" id="KW-0472">Membrane</keyword>
<dbReference type="Gene3D" id="3.30.750.24">
    <property type="entry name" value="STAS domain"/>
    <property type="match status" value="1"/>
</dbReference>
<evidence type="ECO:0000256" key="2">
    <source>
        <dbReference type="ARBA" id="ARBA00022692"/>
    </source>
</evidence>
<accession>X8J8R3</accession>
<dbReference type="Pfam" id="PF01740">
    <property type="entry name" value="STAS"/>
    <property type="match status" value="1"/>
</dbReference>
<sequence>MELQGSLMSLKGYNLQFLKKDIPAGIIIALVSIPISIGYSLVAGLPPVYGLYGSLLPILAYGLITSSPRFVFGVDAAPAALVGGMLYSMGVAFQSDDAIRLVPVITLLTAAWILIARLIGLGKLVRFISSPVMGGFITGICCTIILMQIPKLYGGDSGRGELYELMIHIYNTMVTNVHIPSLILGAGTIAVIMISRKFIPAVPMSAVMMFIGAGITYVMHLESYGVKLLPSVRSGLPSLAIPDLSLLHGNVRTMMLQTLIIAIVIISETLLATNNFALKYDDRIDNNREIIAYAVGNLAGALVGCCPVNGSVSRSNIADQFGVKSQVMSISAAATMMLILLFGTGFIHLLPVPVLTGIVISALISSTEFSLAATLHKVDKTEWKIFYVVMFTVLIFGTIYGVLVGIIMSFVTVIIRASNPPRSRLGYIQEKDQFYPVDRTTGTREIKGALIYRFGGALFFANANTIKEEIDDLVTDDIKAVIIEASGITSIDVTAVERLMILYNKYKERGVKLFLTEHSGNLNDQLRAFGAEQMFKDYAIVPHIYQALKSVGITKPYELGDCEGDICYLPISGSAGSSQIAEFEWAYGDQAEARMEEVANSLADKLITLETVDDEMIREVERNALGSNWSEIDEEKFLDFLEFQLAHLLELGKIDPDKFQRVREKILLYHAKLDSQINDRNSDELDKIIKTRMVREEQFKSRFPAAYHAFAEERARHREILKNKYPEILERIKRLRAEGPDASQPREKPEQDKSSFPVLHELEQFVDGVKDYFHLKN</sequence>
<dbReference type="InterPro" id="IPR036513">
    <property type="entry name" value="STAS_dom_sf"/>
</dbReference>
<evidence type="ECO:0000256" key="1">
    <source>
        <dbReference type="ARBA" id="ARBA00004141"/>
    </source>
</evidence>
<evidence type="ECO:0000256" key="6">
    <source>
        <dbReference type="SAM" id="Phobius"/>
    </source>
</evidence>
<feature type="transmembrane region" description="Helical" evidence="6">
    <location>
        <begin position="201"/>
        <end position="220"/>
    </location>
</feature>
<evidence type="ECO:0000259" key="7">
    <source>
        <dbReference type="PROSITE" id="PS50801"/>
    </source>
</evidence>